<dbReference type="Proteomes" id="UP000006241">
    <property type="component" value="Unassembled WGS sequence"/>
</dbReference>
<gene>
    <name evidence="1" type="ORF">HMPREF0765_1478</name>
</gene>
<protein>
    <submittedName>
        <fullName evidence="1">Uncharacterized protein</fullName>
    </submittedName>
</protein>
<proteinExistence type="predicted"/>
<reference evidence="1 2" key="1">
    <citation type="submission" date="2009-01" db="EMBL/GenBank/DDBJ databases">
        <authorList>
            <person name="Qin X."/>
            <person name="Bachman B."/>
            <person name="Battles P."/>
            <person name="Bell A."/>
            <person name="Bess C."/>
            <person name="Bickham C."/>
            <person name="Chaboub L."/>
            <person name="Chen D."/>
            <person name="Coyle M."/>
            <person name="Deiros D.R."/>
            <person name="Dinh H."/>
            <person name="Forbes L."/>
            <person name="Fowler G."/>
            <person name="Francisco L."/>
            <person name="Fu Q."/>
            <person name="Gubbala S."/>
            <person name="Hale W."/>
            <person name="Han Y."/>
            <person name="Hemphill L."/>
            <person name="Highlander S.K."/>
            <person name="Hirani K."/>
            <person name="Hogues M."/>
            <person name="Jackson L."/>
            <person name="Jakkamsetti A."/>
            <person name="Javaid M."/>
            <person name="Jiang H."/>
            <person name="Korchina V."/>
            <person name="Kovar C."/>
            <person name="Lara F."/>
            <person name="Lee S."/>
            <person name="Mata R."/>
            <person name="Mathew T."/>
            <person name="Moen C."/>
            <person name="Morales K."/>
            <person name="Munidasa M."/>
            <person name="Nazareth L."/>
            <person name="Ngo R."/>
            <person name="Nguyen L."/>
            <person name="Okwuonu G."/>
            <person name="Ongeri F."/>
            <person name="Patil S."/>
            <person name="Petrosino J."/>
            <person name="Pham C."/>
            <person name="Pham P."/>
            <person name="Pu L.-L."/>
            <person name="Puazo M."/>
            <person name="Raj R."/>
            <person name="Reid J."/>
            <person name="Rouhana J."/>
            <person name="Saada N."/>
            <person name="Shang Y."/>
            <person name="Simmons D."/>
            <person name="Thornton R."/>
            <person name="Warren J."/>
            <person name="Weissenberger G."/>
            <person name="Zhang J."/>
            <person name="Zhang L."/>
            <person name="Zhou C."/>
            <person name="Zhu D."/>
            <person name="Muzny D."/>
            <person name="Worley K."/>
            <person name="Gibbs R."/>
        </authorList>
    </citation>
    <scope>NUCLEOTIDE SEQUENCE [LARGE SCALE GENOMIC DNA]</scope>
    <source>
        <strain evidence="1 2">ATCC 33300</strain>
    </source>
</reference>
<accession>C2FVX2</accession>
<dbReference type="HOGENOM" id="CLU_1531591_0_0_10"/>
<dbReference type="RefSeq" id="WP_003007436.1">
    <property type="nucleotide sequence ID" value="NZ_GG668631.1"/>
</dbReference>
<sequence length="183" mass="21341">MKIQIILIVLTLMGFQSIGAQQLSEHVSNPYISQSNRITNVDELNIIQNRVFREHFGTNNPYPKEELGENETYYRIQYKNKEGYISLMYSKGDGEQTRSIEDITESYLKGLLSGYVYEDFIKGYVKQQNLHGGFYFNPENFGTEIFIYSKPREDFVWASIDINLNAADREALARDFISKTEFR</sequence>
<dbReference type="EMBL" id="ACHB01000034">
    <property type="protein sequence ID" value="EEI92964.1"/>
    <property type="molecule type" value="Genomic_DNA"/>
</dbReference>
<name>C2FVX2_SPHSI</name>
<evidence type="ECO:0000313" key="1">
    <source>
        <dbReference type="EMBL" id="EEI92964.1"/>
    </source>
</evidence>
<evidence type="ECO:0000313" key="2">
    <source>
        <dbReference type="Proteomes" id="UP000006241"/>
    </source>
</evidence>
<dbReference type="AlphaFoldDB" id="C2FVX2"/>
<organism evidence="1 2">
    <name type="scientific">Sphingobacterium spiritivorum ATCC 33300</name>
    <dbReference type="NCBI Taxonomy" id="525372"/>
    <lineage>
        <taxon>Bacteria</taxon>
        <taxon>Pseudomonadati</taxon>
        <taxon>Bacteroidota</taxon>
        <taxon>Sphingobacteriia</taxon>
        <taxon>Sphingobacteriales</taxon>
        <taxon>Sphingobacteriaceae</taxon>
        <taxon>Sphingobacterium</taxon>
    </lineage>
</organism>
<comment type="caution">
    <text evidence="1">The sequence shown here is derived from an EMBL/GenBank/DDBJ whole genome shotgun (WGS) entry which is preliminary data.</text>
</comment>